<evidence type="ECO:0000313" key="3">
    <source>
        <dbReference type="Proteomes" id="UP000663722"/>
    </source>
</evidence>
<dbReference type="RefSeq" id="WP_207681960.1">
    <property type="nucleotide sequence ID" value="NZ_CP061800.1"/>
</dbReference>
<dbReference type="Pfam" id="PF05685">
    <property type="entry name" value="Uma2"/>
    <property type="match status" value="1"/>
</dbReference>
<keyword evidence="3" id="KW-1185">Reference proteome</keyword>
<dbReference type="InterPro" id="IPR011335">
    <property type="entry name" value="Restrct_endonuc-II-like"/>
</dbReference>
<feature type="domain" description="Putative restriction endonuclease" evidence="1">
    <location>
        <begin position="12"/>
        <end position="181"/>
    </location>
</feature>
<dbReference type="AlphaFoldDB" id="A0A975GMV9"/>
<proteinExistence type="predicted"/>
<dbReference type="PANTHER" id="PTHR36558:SF1">
    <property type="entry name" value="RESTRICTION ENDONUCLEASE DOMAIN-CONTAINING PROTEIN-RELATED"/>
    <property type="match status" value="1"/>
</dbReference>
<dbReference type="EMBL" id="CP061800">
    <property type="protein sequence ID" value="QTA86233.1"/>
    <property type="molecule type" value="Genomic_DNA"/>
</dbReference>
<dbReference type="KEGG" id="dmm:dnm_022540"/>
<dbReference type="Proteomes" id="UP000663722">
    <property type="component" value="Chromosome"/>
</dbReference>
<dbReference type="SUPFAM" id="SSF52980">
    <property type="entry name" value="Restriction endonuclease-like"/>
    <property type="match status" value="1"/>
</dbReference>
<evidence type="ECO:0000313" key="2">
    <source>
        <dbReference type="EMBL" id="QTA86233.1"/>
    </source>
</evidence>
<gene>
    <name evidence="2" type="ORF">dnm_022540</name>
</gene>
<sequence length="192" mass="22247">MAQAEKKELITPEEYFAMEEAVEHKSEYYHGEIFAMTGASHNHNIIAVNIMASLHGSLSHSDCMTYTGDMKVQVDEARHYVYPDVSVVCGNIEFVGDRDDIIANPVVIFEILSRSTQSYDRGDKFKAYRKIRSLRDYILVDQYACHVEYFFKNKAGRWELDEFETLEESFKIQSLDVDLSLATIYYRVINEI</sequence>
<protein>
    <submittedName>
        <fullName evidence="2">Duf820</fullName>
    </submittedName>
</protein>
<reference evidence="2" key="1">
    <citation type="journal article" date="2021" name="Microb. Physiol.">
        <title>Proteogenomic Insights into the Physiology of Marine, Sulfate-Reducing, Filamentous Desulfonema limicola and Desulfonema magnum.</title>
        <authorList>
            <person name="Schnaars V."/>
            <person name="Wohlbrand L."/>
            <person name="Scheve S."/>
            <person name="Hinrichs C."/>
            <person name="Reinhardt R."/>
            <person name="Rabus R."/>
        </authorList>
    </citation>
    <scope>NUCLEOTIDE SEQUENCE</scope>
    <source>
        <strain evidence="2">4be13</strain>
    </source>
</reference>
<evidence type="ECO:0000259" key="1">
    <source>
        <dbReference type="Pfam" id="PF05685"/>
    </source>
</evidence>
<dbReference type="InterPro" id="IPR008538">
    <property type="entry name" value="Uma2"/>
</dbReference>
<name>A0A975GMV9_9BACT</name>
<organism evidence="2 3">
    <name type="scientific">Desulfonema magnum</name>
    <dbReference type="NCBI Taxonomy" id="45655"/>
    <lineage>
        <taxon>Bacteria</taxon>
        <taxon>Pseudomonadati</taxon>
        <taxon>Thermodesulfobacteriota</taxon>
        <taxon>Desulfobacteria</taxon>
        <taxon>Desulfobacterales</taxon>
        <taxon>Desulfococcaceae</taxon>
        <taxon>Desulfonema</taxon>
    </lineage>
</organism>
<accession>A0A975GMV9</accession>
<dbReference type="Gene3D" id="3.90.1570.10">
    <property type="entry name" value="tt1808, chain A"/>
    <property type="match status" value="1"/>
</dbReference>
<dbReference type="PANTHER" id="PTHR36558">
    <property type="entry name" value="GLR1098 PROTEIN"/>
    <property type="match status" value="1"/>
</dbReference>
<dbReference type="InterPro" id="IPR012296">
    <property type="entry name" value="Nuclease_put_TT1808"/>
</dbReference>
<dbReference type="CDD" id="cd06260">
    <property type="entry name" value="DUF820-like"/>
    <property type="match status" value="1"/>
</dbReference>